<dbReference type="PANTHER" id="PTHR44846">
    <property type="entry name" value="MANNOSYL-D-GLYCERATE TRANSPORT/METABOLISM SYSTEM REPRESSOR MNGR-RELATED"/>
    <property type="match status" value="1"/>
</dbReference>
<dbReference type="PATRIC" id="fig|229921.5.peg.2678"/>
<feature type="domain" description="HTH gntR-type" evidence="4">
    <location>
        <begin position="9"/>
        <end position="77"/>
    </location>
</feature>
<dbReference type="CDD" id="cd07377">
    <property type="entry name" value="WHTH_GntR"/>
    <property type="match status" value="1"/>
</dbReference>
<dbReference type="InterPro" id="IPR000524">
    <property type="entry name" value="Tscrpt_reg_HTH_GntR"/>
</dbReference>
<keyword evidence="6" id="KW-1185">Reference proteome</keyword>
<dbReference type="PROSITE" id="PS50949">
    <property type="entry name" value="HTH_GNTR"/>
    <property type="match status" value="1"/>
</dbReference>
<keyword evidence="1" id="KW-0805">Transcription regulation</keyword>
<evidence type="ECO:0000313" key="6">
    <source>
        <dbReference type="Proteomes" id="UP000050501"/>
    </source>
</evidence>
<proteinExistence type="predicted"/>
<dbReference type="Gene3D" id="1.10.10.10">
    <property type="entry name" value="Winged helix-like DNA-binding domain superfamily/Winged helix DNA-binding domain"/>
    <property type="match status" value="1"/>
</dbReference>
<accession>A0A0P6XCD0</accession>
<dbReference type="RefSeq" id="WP_062419132.1">
    <property type="nucleotide sequence ID" value="NZ_DF967974.1"/>
</dbReference>
<dbReference type="GO" id="GO:0045892">
    <property type="term" value="P:negative regulation of DNA-templated transcription"/>
    <property type="evidence" value="ECO:0007669"/>
    <property type="project" value="TreeGrafter"/>
</dbReference>
<dbReference type="Pfam" id="PF07702">
    <property type="entry name" value="UTRA"/>
    <property type="match status" value="1"/>
</dbReference>
<evidence type="ECO:0000313" key="5">
    <source>
        <dbReference type="EMBL" id="KPL77438.1"/>
    </source>
</evidence>
<dbReference type="Proteomes" id="UP000050501">
    <property type="component" value="Unassembled WGS sequence"/>
</dbReference>
<sequence>MTPVKIFHSRPRDEIVERIECLMIEQQLKPGDRLPGERELCEAWNCNRMTFRAAVKRLIAEGRLVNMPSVGNFVAPARLERYLQDLTSFSDFVMLQGRKIENRLVSQGLLPAAARIAEKLQVKESSDIFQLVRLRAVDETPVSLESVMLPCQRFPGIHRYNFERLSLYGVLERKYGVIFCSGEEEISLTYADANEAELLGVQEGEALFYLKGLTWDEQHNPIELIKSVSRVDQIRFAGILQ</sequence>
<dbReference type="SUPFAM" id="SSF64288">
    <property type="entry name" value="Chorismate lyase-like"/>
    <property type="match status" value="1"/>
</dbReference>
<keyword evidence="2" id="KW-0238">DNA-binding</keyword>
<evidence type="ECO:0000259" key="4">
    <source>
        <dbReference type="PROSITE" id="PS50949"/>
    </source>
</evidence>
<reference evidence="5 6" key="1">
    <citation type="submission" date="2015-07" db="EMBL/GenBank/DDBJ databases">
        <title>Genome sequence of Levilinea saccharolytica DSM 16555.</title>
        <authorList>
            <person name="Hemp J."/>
            <person name="Ward L.M."/>
            <person name="Pace L.A."/>
            <person name="Fischer W.W."/>
        </authorList>
    </citation>
    <scope>NUCLEOTIDE SEQUENCE [LARGE SCALE GENOMIC DNA]</scope>
    <source>
        <strain evidence="5 6">KIBI-1</strain>
    </source>
</reference>
<dbReference type="OrthoDB" id="146373at2"/>
<dbReference type="Gene3D" id="3.40.1410.10">
    <property type="entry name" value="Chorismate lyase-like"/>
    <property type="match status" value="1"/>
</dbReference>
<dbReference type="InterPro" id="IPR036388">
    <property type="entry name" value="WH-like_DNA-bd_sf"/>
</dbReference>
<dbReference type="PANTHER" id="PTHR44846:SF1">
    <property type="entry name" value="MANNOSYL-D-GLYCERATE TRANSPORT_METABOLISM SYSTEM REPRESSOR MNGR-RELATED"/>
    <property type="match status" value="1"/>
</dbReference>
<organism evidence="5 6">
    <name type="scientific">Levilinea saccharolytica</name>
    <dbReference type="NCBI Taxonomy" id="229921"/>
    <lineage>
        <taxon>Bacteria</taxon>
        <taxon>Bacillati</taxon>
        <taxon>Chloroflexota</taxon>
        <taxon>Anaerolineae</taxon>
        <taxon>Anaerolineales</taxon>
        <taxon>Anaerolineaceae</taxon>
        <taxon>Levilinea</taxon>
    </lineage>
</organism>
<dbReference type="PRINTS" id="PR00035">
    <property type="entry name" value="HTHGNTR"/>
</dbReference>
<dbReference type="GO" id="GO:0003700">
    <property type="term" value="F:DNA-binding transcription factor activity"/>
    <property type="evidence" value="ECO:0007669"/>
    <property type="project" value="InterPro"/>
</dbReference>
<evidence type="ECO:0000256" key="2">
    <source>
        <dbReference type="ARBA" id="ARBA00023125"/>
    </source>
</evidence>
<protein>
    <recommendedName>
        <fullName evidence="4">HTH gntR-type domain-containing protein</fullName>
    </recommendedName>
</protein>
<comment type="caution">
    <text evidence="5">The sequence shown here is derived from an EMBL/GenBank/DDBJ whole genome shotgun (WGS) entry which is preliminary data.</text>
</comment>
<evidence type="ECO:0000256" key="3">
    <source>
        <dbReference type="ARBA" id="ARBA00023163"/>
    </source>
</evidence>
<dbReference type="InterPro" id="IPR036390">
    <property type="entry name" value="WH_DNA-bd_sf"/>
</dbReference>
<keyword evidence="3" id="KW-0804">Transcription</keyword>
<evidence type="ECO:0000256" key="1">
    <source>
        <dbReference type="ARBA" id="ARBA00023015"/>
    </source>
</evidence>
<dbReference type="SMART" id="SM00866">
    <property type="entry name" value="UTRA"/>
    <property type="match status" value="1"/>
</dbReference>
<dbReference type="SMART" id="SM00345">
    <property type="entry name" value="HTH_GNTR"/>
    <property type="match status" value="1"/>
</dbReference>
<dbReference type="InterPro" id="IPR050679">
    <property type="entry name" value="Bact_HTH_transcr_reg"/>
</dbReference>
<name>A0A0P6XCD0_9CHLR</name>
<dbReference type="InterPro" id="IPR011663">
    <property type="entry name" value="UTRA"/>
</dbReference>
<dbReference type="InterPro" id="IPR028978">
    <property type="entry name" value="Chorismate_lyase_/UTRA_dom_sf"/>
</dbReference>
<dbReference type="SUPFAM" id="SSF46785">
    <property type="entry name" value="Winged helix' DNA-binding domain"/>
    <property type="match status" value="1"/>
</dbReference>
<dbReference type="Pfam" id="PF00392">
    <property type="entry name" value="GntR"/>
    <property type="match status" value="1"/>
</dbReference>
<dbReference type="STRING" id="229921.ADN01_16215"/>
<dbReference type="GO" id="GO:0003677">
    <property type="term" value="F:DNA binding"/>
    <property type="evidence" value="ECO:0007669"/>
    <property type="project" value="UniProtKB-KW"/>
</dbReference>
<dbReference type="AlphaFoldDB" id="A0A0P6XCD0"/>
<dbReference type="EMBL" id="LGCM01000060">
    <property type="protein sequence ID" value="KPL77438.1"/>
    <property type="molecule type" value="Genomic_DNA"/>
</dbReference>
<gene>
    <name evidence="5" type="ORF">ADN01_16215</name>
</gene>